<dbReference type="AlphaFoldDB" id="A0A396GKL3"/>
<dbReference type="GO" id="GO:0004180">
    <property type="term" value="F:carboxypeptidase activity"/>
    <property type="evidence" value="ECO:0007669"/>
    <property type="project" value="UniProtKB-KW"/>
</dbReference>
<proteinExistence type="predicted"/>
<keyword evidence="1" id="KW-0812">Transmembrane</keyword>
<dbReference type="PANTHER" id="PTHR31871:SF5">
    <property type="entry name" value="TRANSMEMBRANE PROTEIN"/>
    <property type="match status" value="1"/>
</dbReference>
<keyword evidence="1" id="KW-0472">Membrane</keyword>
<sequence>MYFFSLFAFFYIFLSLFYLFCPLAIELSTMHDHTHQYPLPCLYCHPHSYIRMVQNLIERCMIFHMSQDQCIKALEEHAGIQPLVTLTVWRELQKENEEFFRAYLQQFIPPSPFT</sequence>
<evidence type="ECO:0000256" key="1">
    <source>
        <dbReference type="SAM" id="Phobius"/>
    </source>
</evidence>
<evidence type="ECO:0000313" key="3">
    <source>
        <dbReference type="Proteomes" id="UP000265566"/>
    </source>
</evidence>
<feature type="transmembrane region" description="Helical" evidence="1">
    <location>
        <begin position="6"/>
        <end position="25"/>
    </location>
</feature>
<comment type="caution">
    <text evidence="2">The sequence shown here is derived from an EMBL/GenBank/DDBJ whole genome shotgun (WGS) entry which is preliminary data.</text>
</comment>
<protein>
    <submittedName>
        <fullName evidence="2">Putative angiotensin-converting enzyme 2</fullName>
        <ecNumber evidence="2">3.4.17.23</ecNumber>
    </submittedName>
</protein>
<accession>A0A396GKL3</accession>
<keyword evidence="2" id="KW-0378">Hydrolase</keyword>
<keyword evidence="1" id="KW-1133">Transmembrane helix</keyword>
<dbReference type="EMBL" id="PSQE01000008">
    <property type="protein sequence ID" value="RHN41669.1"/>
    <property type="molecule type" value="Genomic_DNA"/>
</dbReference>
<dbReference type="Proteomes" id="UP000265566">
    <property type="component" value="Chromosome 8"/>
</dbReference>
<keyword evidence="2" id="KW-0121">Carboxypeptidase</keyword>
<dbReference type="EC" id="3.4.17.23" evidence="2"/>
<dbReference type="Gramene" id="rna48014">
    <property type="protein sequence ID" value="RHN41669.1"/>
    <property type="gene ID" value="gene48014"/>
</dbReference>
<evidence type="ECO:0000313" key="2">
    <source>
        <dbReference type="EMBL" id="RHN41669.1"/>
    </source>
</evidence>
<reference evidence="3" key="1">
    <citation type="journal article" date="2018" name="Nat. Plants">
        <title>Whole-genome landscape of Medicago truncatula symbiotic genes.</title>
        <authorList>
            <person name="Pecrix Y."/>
            <person name="Staton S.E."/>
            <person name="Sallet E."/>
            <person name="Lelandais-Briere C."/>
            <person name="Moreau S."/>
            <person name="Carrere S."/>
            <person name="Blein T."/>
            <person name="Jardinaud M.F."/>
            <person name="Latrasse D."/>
            <person name="Zouine M."/>
            <person name="Zahm M."/>
            <person name="Kreplak J."/>
            <person name="Mayjonade B."/>
            <person name="Satge C."/>
            <person name="Perez M."/>
            <person name="Cauet S."/>
            <person name="Marande W."/>
            <person name="Chantry-Darmon C."/>
            <person name="Lopez-Roques C."/>
            <person name="Bouchez O."/>
            <person name="Berard A."/>
            <person name="Debelle F."/>
            <person name="Munos S."/>
            <person name="Bendahmane A."/>
            <person name="Berges H."/>
            <person name="Niebel A."/>
            <person name="Buitink J."/>
            <person name="Frugier F."/>
            <person name="Benhamed M."/>
            <person name="Crespi M."/>
            <person name="Gouzy J."/>
            <person name="Gamas P."/>
        </authorList>
    </citation>
    <scope>NUCLEOTIDE SEQUENCE [LARGE SCALE GENOMIC DNA]</scope>
    <source>
        <strain evidence="3">cv. Jemalong A17</strain>
    </source>
</reference>
<keyword evidence="2" id="KW-0645">Protease</keyword>
<dbReference type="NCBIfam" id="TIGR01589">
    <property type="entry name" value="A_thal_3526"/>
    <property type="match status" value="1"/>
</dbReference>
<dbReference type="Pfam" id="PF09713">
    <property type="entry name" value="A_thal_3526"/>
    <property type="match status" value="1"/>
</dbReference>
<dbReference type="InterPro" id="IPR006476">
    <property type="entry name" value="CHP01589_pln"/>
</dbReference>
<name>A0A396GKL3_MEDTR</name>
<dbReference type="PANTHER" id="PTHR31871">
    <property type="entry name" value="OS02G0137100 PROTEIN"/>
    <property type="match status" value="1"/>
</dbReference>
<gene>
    <name evidence="2" type="ORF">MtrunA17_Chr8g0368511</name>
</gene>
<organism evidence="2 3">
    <name type="scientific">Medicago truncatula</name>
    <name type="common">Barrel medic</name>
    <name type="synonym">Medicago tribuloides</name>
    <dbReference type="NCBI Taxonomy" id="3880"/>
    <lineage>
        <taxon>Eukaryota</taxon>
        <taxon>Viridiplantae</taxon>
        <taxon>Streptophyta</taxon>
        <taxon>Embryophyta</taxon>
        <taxon>Tracheophyta</taxon>
        <taxon>Spermatophyta</taxon>
        <taxon>Magnoliopsida</taxon>
        <taxon>eudicotyledons</taxon>
        <taxon>Gunneridae</taxon>
        <taxon>Pentapetalae</taxon>
        <taxon>rosids</taxon>
        <taxon>fabids</taxon>
        <taxon>Fabales</taxon>
        <taxon>Fabaceae</taxon>
        <taxon>Papilionoideae</taxon>
        <taxon>50 kb inversion clade</taxon>
        <taxon>NPAAA clade</taxon>
        <taxon>Hologalegina</taxon>
        <taxon>IRL clade</taxon>
        <taxon>Trifolieae</taxon>
        <taxon>Medicago</taxon>
    </lineage>
</organism>